<protein>
    <submittedName>
        <fullName evidence="1">Uncharacterized protein</fullName>
    </submittedName>
</protein>
<evidence type="ECO:0000313" key="2">
    <source>
        <dbReference type="Proteomes" id="UP000037035"/>
    </source>
</evidence>
<evidence type="ECO:0000313" key="1">
    <source>
        <dbReference type="EMBL" id="KNZ44366.1"/>
    </source>
</evidence>
<dbReference type="OrthoDB" id="4847360at2759"/>
<reference evidence="1 2" key="1">
    <citation type="submission" date="2015-08" db="EMBL/GenBank/DDBJ databases">
        <title>Next Generation Sequencing and Analysis of the Genome of Puccinia sorghi L Schw, the Causal Agent of Maize Common Rust.</title>
        <authorList>
            <person name="Rochi L."/>
            <person name="Burguener G."/>
            <person name="Darino M."/>
            <person name="Turjanski A."/>
            <person name="Kreff E."/>
            <person name="Dieguez M.J."/>
            <person name="Sacco F."/>
        </authorList>
    </citation>
    <scope>NUCLEOTIDE SEQUENCE [LARGE SCALE GENOMIC DNA]</scope>
    <source>
        <strain evidence="1 2">RO10H11247</strain>
    </source>
</reference>
<name>A0A0L6U797_9BASI</name>
<proteinExistence type="predicted"/>
<gene>
    <name evidence="1" type="ORF">VP01_9234g1</name>
</gene>
<dbReference type="VEuPathDB" id="FungiDB:VP01_9234g1"/>
<dbReference type="EMBL" id="LAVV01014865">
    <property type="protein sequence ID" value="KNZ44366.1"/>
    <property type="molecule type" value="Genomic_DNA"/>
</dbReference>
<feature type="non-terminal residue" evidence="1">
    <location>
        <position position="1"/>
    </location>
</feature>
<keyword evidence="2" id="KW-1185">Reference proteome</keyword>
<accession>A0A0L6U797</accession>
<comment type="caution">
    <text evidence="1">The sequence shown here is derived from an EMBL/GenBank/DDBJ whole genome shotgun (WGS) entry which is preliminary data.</text>
</comment>
<dbReference type="AlphaFoldDB" id="A0A0L6U797"/>
<organism evidence="1 2">
    <name type="scientific">Puccinia sorghi</name>
    <dbReference type="NCBI Taxonomy" id="27349"/>
    <lineage>
        <taxon>Eukaryota</taxon>
        <taxon>Fungi</taxon>
        <taxon>Dikarya</taxon>
        <taxon>Basidiomycota</taxon>
        <taxon>Pucciniomycotina</taxon>
        <taxon>Pucciniomycetes</taxon>
        <taxon>Pucciniales</taxon>
        <taxon>Pucciniaceae</taxon>
        <taxon>Puccinia</taxon>
    </lineage>
</organism>
<sequence>DIQYYNTGFWILWSISKADTFVSQILLHDVTYADQFPTDSSKVAFAVSLMMYYTATWSQPYLTRVFNTDEVVFDKFLDDFSLKTSDLTHSLKLQHLNHFLRTKLLTWTMLTIGLKLMY</sequence>
<dbReference type="Proteomes" id="UP000037035">
    <property type="component" value="Unassembled WGS sequence"/>
</dbReference>